<keyword evidence="1" id="KW-0472">Membrane</keyword>
<dbReference type="RefSeq" id="WP_147684438.1">
    <property type="nucleotide sequence ID" value="NZ_VDUX01000002.1"/>
</dbReference>
<feature type="transmembrane region" description="Helical" evidence="1">
    <location>
        <begin position="156"/>
        <end position="177"/>
    </location>
</feature>
<accession>A0A5C8NNP4</accession>
<sequence>MTGRRALLAGALFVWALGYAVYRGYYALGGEAGMIGVPRSDSEFQRVNAIGAGIVLLGALVPLVLVAVERLRSVASVLGWVAGVGCTMHALVDATLRVLSLAGVHPTELPASFWASFDRRTADLQDLFLNEPWFLVEGLLWIALGLGSTRESRRRPWLVTAAVACAGLTAVGILSGLDVIGSVVVD</sequence>
<reference evidence="2 3" key="1">
    <citation type="submission" date="2019-06" db="EMBL/GenBank/DDBJ databases">
        <title>Aeromicrobium sp. nov., isolated from a maize field.</title>
        <authorList>
            <person name="Lin S.-Y."/>
            <person name="Tsai C.-F."/>
            <person name="Young C.-C."/>
        </authorList>
    </citation>
    <scope>NUCLEOTIDE SEQUENCE [LARGE SCALE GENOMIC DNA]</scope>
    <source>
        <strain evidence="2 3">CC-CFT486</strain>
    </source>
</reference>
<dbReference type="Proteomes" id="UP000321571">
    <property type="component" value="Unassembled WGS sequence"/>
</dbReference>
<comment type="caution">
    <text evidence="2">The sequence shown here is derived from an EMBL/GenBank/DDBJ whole genome shotgun (WGS) entry which is preliminary data.</text>
</comment>
<name>A0A5C8NNP4_9ACTN</name>
<feature type="transmembrane region" description="Helical" evidence="1">
    <location>
        <begin position="74"/>
        <end position="92"/>
    </location>
</feature>
<dbReference type="EMBL" id="VDUX01000002">
    <property type="protein sequence ID" value="TXL62093.1"/>
    <property type="molecule type" value="Genomic_DNA"/>
</dbReference>
<keyword evidence="1" id="KW-1133">Transmembrane helix</keyword>
<evidence type="ECO:0000313" key="2">
    <source>
        <dbReference type="EMBL" id="TXL62093.1"/>
    </source>
</evidence>
<organism evidence="2 3">
    <name type="scientific">Aeromicrobium terrae</name>
    <dbReference type="NCBI Taxonomy" id="2498846"/>
    <lineage>
        <taxon>Bacteria</taxon>
        <taxon>Bacillati</taxon>
        <taxon>Actinomycetota</taxon>
        <taxon>Actinomycetes</taxon>
        <taxon>Propionibacteriales</taxon>
        <taxon>Nocardioidaceae</taxon>
        <taxon>Aeromicrobium</taxon>
    </lineage>
</organism>
<dbReference type="AlphaFoldDB" id="A0A5C8NNP4"/>
<keyword evidence="3" id="KW-1185">Reference proteome</keyword>
<gene>
    <name evidence="2" type="ORF">FHP06_05115</name>
</gene>
<proteinExistence type="predicted"/>
<feature type="transmembrane region" description="Helical" evidence="1">
    <location>
        <begin position="47"/>
        <end position="67"/>
    </location>
</feature>
<protein>
    <recommendedName>
        <fullName evidence="4">DUF3995 domain-containing protein</fullName>
    </recommendedName>
</protein>
<evidence type="ECO:0000313" key="3">
    <source>
        <dbReference type="Proteomes" id="UP000321571"/>
    </source>
</evidence>
<evidence type="ECO:0000256" key="1">
    <source>
        <dbReference type="SAM" id="Phobius"/>
    </source>
</evidence>
<feature type="transmembrane region" description="Helical" evidence="1">
    <location>
        <begin position="132"/>
        <end position="149"/>
    </location>
</feature>
<keyword evidence="1" id="KW-0812">Transmembrane</keyword>
<evidence type="ECO:0008006" key="4">
    <source>
        <dbReference type="Google" id="ProtNLM"/>
    </source>
</evidence>
<dbReference type="OrthoDB" id="5198647at2"/>